<name>A0A8J3MQZ2_9CHLR</name>
<keyword evidence="8" id="KW-0472">Membrane</keyword>
<sequence>MKAHWHQFYPPGVRFQLTLWYIGVSALLVSLCAFVFYMIFEYHLATNFDTELHLRTQQIANVLTVSHGQLNTTDIVYELSQLDVNAAYVNDQLGQDKLSVKPNKNDQPRDLFVRVLDTNTRIIYASSNFHQLSLDRASAQDPLHGNPWHGTVDDDYNQSVRVYSTMLVWNKHIVGIIQIGQSLETLNAQLRSVLTTLILLCLILLVFSGLVSYWLSARAFKPIHHLARTARAINARDLHKRVPLPKARDEVYDLTMIFNQMIGRLEEAFAQQRRFVADASHELRTPVTVIRNMTEVALSRSERPEEYAPVLEAVNEEVERLGRLINDLLALARVDEQKIQLDYEPVRLDFLATDVIESMEALAQENDIVLRSGTLQPASVLGDAARLIQIIMSLVDNALKYTNAGDVSPFRWRPARVMCISVCKIPALASRRKTESISLSASTAPIPRAPKPWVGMDWGFQLLTGWCDCKKGWSRWKANQVRDRPSWLLCLCVKVKRRCKFICS</sequence>
<dbReference type="Gene3D" id="6.10.340.10">
    <property type="match status" value="1"/>
</dbReference>
<dbReference type="PANTHER" id="PTHR45436:SF5">
    <property type="entry name" value="SENSOR HISTIDINE KINASE TRCS"/>
    <property type="match status" value="1"/>
</dbReference>
<gene>
    <name evidence="11" type="ORF">KSX_35500</name>
</gene>
<organism evidence="11 12">
    <name type="scientific">Ktedonospora formicarum</name>
    <dbReference type="NCBI Taxonomy" id="2778364"/>
    <lineage>
        <taxon>Bacteria</taxon>
        <taxon>Bacillati</taxon>
        <taxon>Chloroflexota</taxon>
        <taxon>Ktedonobacteria</taxon>
        <taxon>Ktedonobacterales</taxon>
        <taxon>Ktedonobacteraceae</taxon>
        <taxon>Ktedonospora</taxon>
    </lineage>
</organism>
<dbReference type="InterPro" id="IPR005467">
    <property type="entry name" value="His_kinase_dom"/>
</dbReference>
<dbReference type="EC" id="2.7.13.3" evidence="3"/>
<feature type="domain" description="HAMP" evidence="10">
    <location>
        <begin position="217"/>
        <end position="270"/>
    </location>
</feature>
<proteinExistence type="predicted"/>
<feature type="transmembrane region" description="Helical" evidence="8">
    <location>
        <begin position="193"/>
        <end position="215"/>
    </location>
</feature>
<dbReference type="Pfam" id="PF00512">
    <property type="entry name" value="HisKA"/>
    <property type="match status" value="1"/>
</dbReference>
<dbReference type="Gene3D" id="3.30.565.10">
    <property type="entry name" value="Histidine kinase-like ATPase, C-terminal domain"/>
    <property type="match status" value="1"/>
</dbReference>
<dbReference type="CDD" id="cd06225">
    <property type="entry name" value="HAMP"/>
    <property type="match status" value="1"/>
</dbReference>
<keyword evidence="8" id="KW-0812">Transmembrane</keyword>
<dbReference type="AlphaFoldDB" id="A0A8J3MQZ2"/>
<dbReference type="SMART" id="SM00388">
    <property type="entry name" value="HisKA"/>
    <property type="match status" value="1"/>
</dbReference>
<comment type="subcellular location">
    <subcellularLocation>
        <location evidence="2">Membrane</location>
    </subcellularLocation>
</comment>
<accession>A0A8J3MQZ2</accession>
<evidence type="ECO:0000256" key="3">
    <source>
        <dbReference type="ARBA" id="ARBA00012438"/>
    </source>
</evidence>
<dbReference type="GO" id="GO:0000155">
    <property type="term" value="F:phosphorelay sensor kinase activity"/>
    <property type="evidence" value="ECO:0007669"/>
    <property type="project" value="InterPro"/>
</dbReference>
<evidence type="ECO:0000256" key="5">
    <source>
        <dbReference type="ARBA" id="ARBA00022679"/>
    </source>
</evidence>
<evidence type="ECO:0000256" key="8">
    <source>
        <dbReference type="SAM" id="Phobius"/>
    </source>
</evidence>
<dbReference type="CDD" id="cd00082">
    <property type="entry name" value="HisKA"/>
    <property type="match status" value="1"/>
</dbReference>
<dbReference type="PROSITE" id="PS50885">
    <property type="entry name" value="HAMP"/>
    <property type="match status" value="1"/>
</dbReference>
<evidence type="ECO:0000256" key="2">
    <source>
        <dbReference type="ARBA" id="ARBA00004370"/>
    </source>
</evidence>
<dbReference type="InterPro" id="IPR036097">
    <property type="entry name" value="HisK_dim/P_sf"/>
</dbReference>
<comment type="catalytic activity">
    <reaction evidence="1">
        <text>ATP + protein L-histidine = ADP + protein N-phospho-L-histidine.</text>
        <dbReference type="EC" id="2.7.13.3"/>
    </reaction>
</comment>
<dbReference type="EMBL" id="BNJF01000001">
    <property type="protein sequence ID" value="GHO45387.1"/>
    <property type="molecule type" value="Genomic_DNA"/>
</dbReference>
<evidence type="ECO:0000256" key="6">
    <source>
        <dbReference type="ARBA" id="ARBA00022777"/>
    </source>
</evidence>
<feature type="transmembrane region" description="Helical" evidence="8">
    <location>
        <begin position="20"/>
        <end position="40"/>
    </location>
</feature>
<evidence type="ECO:0000256" key="1">
    <source>
        <dbReference type="ARBA" id="ARBA00000085"/>
    </source>
</evidence>
<dbReference type="PROSITE" id="PS50109">
    <property type="entry name" value="HIS_KIN"/>
    <property type="match status" value="1"/>
</dbReference>
<keyword evidence="4" id="KW-0597">Phosphoprotein</keyword>
<keyword evidence="6 11" id="KW-0418">Kinase</keyword>
<dbReference type="Proteomes" id="UP000612362">
    <property type="component" value="Unassembled WGS sequence"/>
</dbReference>
<keyword evidence="5" id="KW-0808">Transferase</keyword>
<dbReference type="PANTHER" id="PTHR45436">
    <property type="entry name" value="SENSOR HISTIDINE KINASE YKOH"/>
    <property type="match status" value="1"/>
</dbReference>
<evidence type="ECO:0000313" key="12">
    <source>
        <dbReference type="Proteomes" id="UP000612362"/>
    </source>
</evidence>
<protein>
    <recommendedName>
        <fullName evidence="3">histidine kinase</fullName>
        <ecNumber evidence="3">2.7.13.3</ecNumber>
    </recommendedName>
</protein>
<dbReference type="SUPFAM" id="SSF55874">
    <property type="entry name" value="ATPase domain of HSP90 chaperone/DNA topoisomerase II/histidine kinase"/>
    <property type="match status" value="1"/>
</dbReference>
<reference evidence="11" key="1">
    <citation type="submission" date="2020-10" db="EMBL/GenBank/DDBJ databases">
        <title>Taxonomic study of unclassified bacteria belonging to the class Ktedonobacteria.</title>
        <authorList>
            <person name="Yabe S."/>
            <person name="Wang C.M."/>
            <person name="Zheng Y."/>
            <person name="Sakai Y."/>
            <person name="Cavaletti L."/>
            <person name="Monciardini P."/>
            <person name="Donadio S."/>
        </authorList>
    </citation>
    <scope>NUCLEOTIDE SEQUENCE</scope>
    <source>
        <strain evidence="11">SOSP1-1</strain>
    </source>
</reference>
<dbReference type="FunFam" id="1.10.287.130:FF:000001">
    <property type="entry name" value="Two-component sensor histidine kinase"/>
    <property type="match status" value="1"/>
</dbReference>
<evidence type="ECO:0000259" key="10">
    <source>
        <dbReference type="PROSITE" id="PS50885"/>
    </source>
</evidence>
<comment type="caution">
    <text evidence="11">The sequence shown here is derived from an EMBL/GenBank/DDBJ whole genome shotgun (WGS) entry which is preliminary data.</text>
</comment>
<feature type="domain" description="Histidine kinase" evidence="9">
    <location>
        <begin position="278"/>
        <end position="408"/>
    </location>
</feature>
<dbReference type="Gene3D" id="1.10.287.130">
    <property type="match status" value="1"/>
</dbReference>
<keyword evidence="7" id="KW-0902">Two-component regulatory system</keyword>
<evidence type="ECO:0000259" key="9">
    <source>
        <dbReference type="PROSITE" id="PS50109"/>
    </source>
</evidence>
<dbReference type="SMART" id="SM00304">
    <property type="entry name" value="HAMP"/>
    <property type="match status" value="1"/>
</dbReference>
<dbReference type="InterPro" id="IPR050428">
    <property type="entry name" value="TCS_sensor_his_kinase"/>
</dbReference>
<dbReference type="SUPFAM" id="SSF47384">
    <property type="entry name" value="Homodimeric domain of signal transducing histidine kinase"/>
    <property type="match status" value="1"/>
</dbReference>
<dbReference type="Pfam" id="PF00672">
    <property type="entry name" value="HAMP"/>
    <property type="match status" value="1"/>
</dbReference>
<dbReference type="GO" id="GO:0005886">
    <property type="term" value="C:plasma membrane"/>
    <property type="evidence" value="ECO:0007669"/>
    <property type="project" value="TreeGrafter"/>
</dbReference>
<dbReference type="InterPro" id="IPR003661">
    <property type="entry name" value="HisK_dim/P_dom"/>
</dbReference>
<keyword evidence="8" id="KW-1133">Transmembrane helix</keyword>
<dbReference type="InterPro" id="IPR003660">
    <property type="entry name" value="HAMP_dom"/>
</dbReference>
<keyword evidence="12" id="KW-1185">Reference proteome</keyword>
<dbReference type="SUPFAM" id="SSF158472">
    <property type="entry name" value="HAMP domain-like"/>
    <property type="match status" value="1"/>
</dbReference>
<evidence type="ECO:0000256" key="4">
    <source>
        <dbReference type="ARBA" id="ARBA00022553"/>
    </source>
</evidence>
<evidence type="ECO:0000313" key="11">
    <source>
        <dbReference type="EMBL" id="GHO45387.1"/>
    </source>
</evidence>
<evidence type="ECO:0000256" key="7">
    <source>
        <dbReference type="ARBA" id="ARBA00023012"/>
    </source>
</evidence>
<dbReference type="InterPro" id="IPR036890">
    <property type="entry name" value="HATPase_C_sf"/>
</dbReference>